<keyword evidence="1" id="KW-0812">Transmembrane</keyword>
<dbReference type="EMBL" id="FXXI01000005">
    <property type="protein sequence ID" value="SMS01488.1"/>
    <property type="molecule type" value="Genomic_DNA"/>
</dbReference>
<organism evidence="3 4">
    <name type="scientific">Vibrio mangrovi</name>
    <dbReference type="NCBI Taxonomy" id="474394"/>
    <lineage>
        <taxon>Bacteria</taxon>
        <taxon>Pseudomonadati</taxon>
        <taxon>Pseudomonadota</taxon>
        <taxon>Gammaproteobacteria</taxon>
        <taxon>Vibrionales</taxon>
        <taxon>Vibrionaceae</taxon>
        <taxon>Vibrio</taxon>
    </lineage>
</organism>
<evidence type="ECO:0000256" key="1">
    <source>
        <dbReference type="SAM" id="Phobius"/>
    </source>
</evidence>
<dbReference type="Proteomes" id="UP001283366">
    <property type="component" value="Unassembled WGS sequence"/>
</dbReference>
<dbReference type="EMBL" id="JAWRCO010000001">
    <property type="protein sequence ID" value="MDW6002143.1"/>
    <property type="molecule type" value="Genomic_DNA"/>
</dbReference>
<evidence type="ECO:0000313" key="2">
    <source>
        <dbReference type="EMBL" id="MDW6002143.1"/>
    </source>
</evidence>
<protein>
    <submittedName>
        <fullName evidence="3">Uncharacterized protein</fullName>
    </submittedName>
</protein>
<feature type="transmembrane region" description="Helical" evidence="1">
    <location>
        <begin position="12"/>
        <end position="29"/>
    </location>
</feature>
<name>A0A1Y6IV29_9VIBR</name>
<feature type="transmembrane region" description="Helical" evidence="1">
    <location>
        <begin position="99"/>
        <end position="119"/>
    </location>
</feature>
<feature type="transmembrane region" description="Helical" evidence="1">
    <location>
        <begin position="41"/>
        <end position="58"/>
    </location>
</feature>
<feature type="transmembrane region" description="Helical" evidence="1">
    <location>
        <begin position="70"/>
        <end position="93"/>
    </location>
</feature>
<evidence type="ECO:0000313" key="3">
    <source>
        <dbReference type="EMBL" id="SMS01488.1"/>
    </source>
</evidence>
<sequence length="230" mass="26262">MQEGDYKGSIDTVLLFGFVYIIFCGALVSRQFDRLQTESQLLVSGVMLSFVVIGFLYFRFATSSESQKYLLWRYVSYLLMLSSSLLFVFQSIYESANNSLLFYIVLVFLGASYFVSLSLRLMNDDLNINAAIKDGRFSLSGIMNFSIDYRPLKTSIPWGGSWNRMAQTPYDNKKYSTWIAIVGILCVPFIHTVVGAYLIGFIMIFMSLVATRLLIHATLDLLFYNQITRL</sequence>
<evidence type="ECO:0000313" key="5">
    <source>
        <dbReference type="Proteomes" id="UP001283366"/>
    </source>
</evidence>
<keyword evidence="5" id="KW-1185">Reference proteome</keyword>
<keyword evidence="1" id="KW-1133">Transmembrane helix</keyword>
<accession>A0A1Y6IV29</accession>
<evidence type="ECO:0000313" key="4">
    <source>
        <dbReference type="Proteomes" id="UP000196125"/>
    </source>
</evidence>
<dbReference type="AlphaFoldDB" id="A0A1Y6IV29"/>
<keyword evidence="1" id="KW-0472">Membrane</keyword>
<reference evidence="2 5" key="2">
    <citation type="submission" date="2023-11" db="EMBL/GenBank/DDBJ databases">
        <title>Plant-associative lifestyle of Vibrio porteresiae and its evolutionary dynamics.</title>
        <authorList>
            <person name="Rameshkumar N."/>
            <person name="Kirti K."/>
        </authorList>
    </citation>
    <scope>NUCLEOTIDE SEQUENCE [LARGE SCALE GENOMIC DNA]</scope>
    <source>
        <strain evidence="2 5">MSSRF38</strain>
    </source>
</reference>
<gene>
    <name evidence="2" type="ORF">SBX37_04565</name>
    <name evidence="3" type="ORF">VIM7927_02784</name>
</gene>
<proteinExistence type="predicted"/>
<reference evidence="3 4" key="1">
    <citation type="submission" date="2017-05" db="EMBL/GenBank/DDBJ databases">
        <authorList>
            <person name="Song R."/>
            <person name="Chenine A.L."/>
            <person name="Ruprecht R.M."/>
        </authorList>
    </citation>
    <scope>NUCLEOTIDE SEQUENCE [LARGE SCALE GENOMIC DNA]</scope>
    <source>
        <strain evidence="3 4">CECT 7927</strain>
    </source>
</reference>
<feature type="transmembrane region" description="Helical" evidence="1">
    <location>
        <begin position="175"/>
        <end position="191"/>
    </location>
</feature>
<dbReference type="Proteomes" id="UP000196125">
    <property type="component" value="Unassembled WGS sequence"/>
</dbReference>
<dbReference type="RefSeq" id="WP_087481523.1">
    <property type="nucleotide sequence ID" value="NZ_AP024883.1"/>
</dbReference>